<name>A0AAV4I612_9GAST</name>
<evidence type="ECO:0000313" key="2">
    <source>
        <dbReference type="Proteomes" id="UP000762676"/>
    </source>
</evidence>
<protein>
    <submittedName>
        <fullName evidence="1">Uncharacterized protein</fullName>
    </submittedName>
</protein>
<accession>A0AAV4I612</accession>
<dbReference type="Proteomes" id="UP000762676">
    <property type="component" value="Unassembled WGS sequence"/>
</dbReference>
<proteinExistence type="predicted"/>
<dbReference type="AlphaFoldDB" id="A0AAV4I612"/>
<reference evidence="1 2" key="1">
    <citation type="journal article" date="2021" name="Elife">
        <title>Chloroplast acquisition without the gene transfer in kleptoplastic sea slugs, Plakobranchus ocellatus.</title>
        <authorList>
            <person name="Maeda T."/>
            <person name="Takahashi S."/>
            <person name="Yoshida T."/>
            <person name="Shimamura S."/>
            <person name="Takaki Y."/>
            <person name="Nagai Y."/>
            <person name="Toyoda A."/>
            <person name="Suzuki Y."/>
            <person name="Arimoto A."/>
            <person name="Ishii H."/>
            <person name="Satoh N."/>
            <person name="Nishiyama T."/>
            <person name="Hasebe M."/>
            <person name="Maruyama T."/>
            <person name="Minagawa J."/>
            <person name="Obokata J."/>
            <person name="Shigenobu S."/>
        </authorList>
    </citation>
    <scope>NUCLEOTIDE SEQUENCE [LARGE SCALE GENOMIC DNA]</scope>
</reference>
<gene>
    <name evidence="1" type="ORF">ElyMa_002946000</name>
</gene>
<keyword evidence="2" id="KW-1185">Reference proteome</keyword>
<evidence type="ECO:0000313" key="1">
    <source>
        <dbReference type="EMBL" id="GFS05758.1"/>
    </source>
</evidence>
<organism evidence="1 2">
    <name type="scientific">Elysia marginata</name>
    <dbReference type="NCBI Taxonomy" id="1093978"/>
    <lineage>
        <taxon>Eukaryota</taxon>
        <taxon>Metazoa</taxon>
        <taxon>Spiralia</taxon>
        <taxon>Lophotrochozoa</taxon>
        <taxon>Mollusca</taxon>
        <taxon>Gastropoda</taxon>
        <taxon>Heterobranchia</taxon>
        <taxon>Euthyneura</taxon>
        <taxon>Panpulmonata</taxon>
        <taxon>Sacoglossa</taxon>
        <taxon>Placobranchoidea</taxon>
        <taxon>Plakobranchidae</taxon>
        <taxon>Elysia</taxon>
    </lineage>
</organism>
<dbReference type="EMBL" id="BMAT01006083">
    <property type="protein sequence ID" value="GFS05758.1"/>
    <property type="molecule type" value="Genomic_DNA"/>
</dbReference>
<sequence>MNEQSNGSMKRRNVPIHADYYGSDDSRYAGKVFLFVTASPLRYSLCPCDCPKSKGQSKSGWLKRLTEESTDESTGLVTQCVQGTHDISQDLSKLLIDVFLDVTLLATGLLTPGQKWVVLSRGHGDKQGQAENGGDNWGKGIVLF</sequence>
<comment type="caution">
    <text evidence="1">The sequence shown here is derived from an EMBL/GenBank/DDBJ whole genome shotgun (WGS) entry which is preliminary data.</text>
</comment>